<dbReference type="Pfam" id="PF13445">
    <property type="entry name" value="zf-RING_UBOX"/>
    <property type="match status" value="1"/>
</dbReference>
<reference evidence="7 8" key="1">
    <citation type="journal article" date="2018" name="Sci. Rep.">
        <title>Genomic signatures of local adaptation to the degree of environmental predictability in rotifers.</title>
        <authorList>
            <person name="Franch-Gras L."/>
            <person name="Hahn C."/>
            <person name="Garcia-Roger E.M."/>
            <person name="Carmona M.J."/>
            <person name="Serra M."/>
            <person name="Gomez A."/>
        </authorList>
    </citation>
    <scope>NUCLEOTIDE SEQUENCE [LARGE SCALE GENOMIC DNA]</scope>
    <source>
        <strain evidence="7">HYR1</strain>
    </source>
</reference>
<keyword evidence="7" id="KW-0436">Ligase</keyword>
<protein>
    <submittedName>
        <fullName evidence="7">E3 ubiquitin-ligase TRIM71-like</fullName>
    </submittedName>
</protein>
<dbReference type="InterPro" id="IPR017907">
    <property type="entry name" value="Znf_RING_CS"/>
</dbReference>
<dbReference type="InterPro" id="IPR013083">
    <property type="entry name" value="Znf_RING/FYVE/PHD"/>
</dbReference>
<dbReference type="AlphaFoldDB" id="A0A3M7R293"/>
<dbReference type="PROSITE" id="PS50089">
    <property type="entry name" value="ZF_RING_2"/>
    <property type="match status" value="1"/>
</dbReference>
<dbReference type="GO" id="GO:0016874">
    <property type="term" value="F:ligase activity"/>
    <property type="evidence" value="ECO:0007669"/>
    <property type="project" value="UniProtKB-KW"/>
</dbReference>
<evidence type="ECO:0000256" key="3">
    <source>
        <dbReference type="ARBA" id="ARBA00022833"/>
    </source>
</evidence>
<keyword evidence="1" id="KW-0479">Metal-binding</keyword>
<proteinExistence type="predicted"/>
<evidence type="ECO:0000256" key="5">
    <source>
        <dbReference type="SAM" id="MobiDB-lite"/>
    </source>
</evidence>
<evidence type="ECO:0000313" key="8">
    <source>
        <dbReference type="Proteomes" id="UP000276133"/>
    </source>
</evidence>
<comment type="caution">
    <text evidence="7">The sequence shown here is derived from an EMBL/GenBank/DDBJ whole genome shotgun (WGS) entry which is preliminary data.</text>
</comment>
<dbReference type="PROSITE" id="PS00518">
    <property type="entry name" value="ZF_RING_1"/>
    <property type="match status" value="1"/>
</dbReference>
<sequence>MLNSNGCLSASGTKNSFSSQNGSPASGALVASKALMLTNGSGLYKVFSTESVLSLLHCLYCKKPYRDPRLLHCGHTYCLQCLVQMNRYSTIRCIKCNSLHTVTSHAVDTLPKNLFVADIQCIPTVEIDRGAAYKETLKSLEDLKSKLLDFSVLKDQNMFCKL</sequence>
<dbReference type="Proteomes" id="UP000276133">
    <property type="component" value="Unassembled WGS sequence"/>
</dbReference>
<keyword evidence="8" id="KW-1185">Reference proteome</keyword>
<dbReference type="EMBL" id="REGN01004467">
    <property type="protein sequence ID" value="RNA17378.1"/>
    <property type="molecule type" value="Genomic_DNA"/>
</dbReference>
<accession>A0A3M7R293</accession>
<dbReference type="PANTHER" id="PTHR25462">
    <property type="entry name" value="BONUS, ISOFORM C-RELATED"/>
    <property type="match status" value="1"/>
</dbReference>
<evidence type="ECO:0000256" key="4">
    <source>
        <dbReference type="PROSITE-ProRule" id="PRU00175"/>
    </source>
</evidence>
<dbReference type="SUPFAM" id="SSF57850">
    <property type="entry name" value="RING/U-box"/>
    <property type="match status" value="1"/>
</dbReference>
<dbReference type="GO" id="GO:0008270">
    <property type="term" value="F:zinc ion binding"/>
    <property type="evidence" value="ECO:0007669"/>
    <property type="project" value="UniProtKB-KW"/>
</dbReference>
<dbReference type="Gene3D" id="3.30.40.10">
    <property type="entry name" value="Zinc/RING finger domain, C3HC4 (zinc finger)"/>
    <property type="match status" value="1"/>
</dbReference>
<dbReference type="PANTHER" id="PTHR25462:SF296">
    <property type="entry name" value="MEIOTIC P26, ISOFORM F"/>
    <property type="match status" value="1"/>
</dbReference>
<dbReference type="SMART" id="SM00184">
    <property type="entry name" value="RING"/>
    <property type="match status" value="1"/>
</dbReference>
<organism evidence="7 8">
    <name type="scientific">Brachionus plicatilis</name>
    <name type="common">Marine rotifer</name>
    <name type="synonym">Brachionus muelleri</name>
    <dbReference type="NCBI Taxonomy" id="10195"/>
    <lineage>
        <taxon>Eukaryota</taxon>
        <taxon>Metazoa</taxon>
        <taxon>Spiralia</taxon>
        <taxon>Gnathifera</taxon>
        <taxon>Rotifera</taxon>
        <taxon>Eurotatoria</taxon>
        <taxon>Monogononta</taxon>
        <taxon>Pseudotrocha</taxon>
        <taxon>Ploima</taxon>
        <taxon>Brachionidae</taxon>
        <taxon>Brachionus</taxon>
    </lineage>
</organism>
<dbReference type="InterPro" id="IPR001841">
    <property type="entry name" value="Znf_RING"/>
</dbReference>
<feature type="region of interest" description="Disordered" evidence="5">
    <location>
        <begin position="1"/>
        <end position="21"/>
    </location>
</feature>
<evidence type="ECO:0000313" key="7">
    <source>
        <dbReference type="EMBL" id="RNA17378.1"/>
    </source>
</evidence>
<evidence type="ECO:0000259" key="6">
    <source>
        <dbReference type="PROSITE" id="PS50089"/>
    </source>
</evidence>
<dbReference type="OrthoDB" id="6106880at2759"/>
<gene>
    <name evidence="7" type="ORF">BpHYR1_004205</name>
</gene>
<keyword evidence="3" id="KW-0862">Zinc</keyword>
<keyword evidence="2 4" id="KW-0863">Zinc-finger</keyword>
<dbReference type="InterPro" id="IPR047153">
    <property type="entry name" value="TRIM45/56/19-like"/>
</dbReference>
<evidence type="ECO:0000256" key="2">
    <source>
        <dbReference type="ARBA" id="ARBA00022771"/>
    </source>
</evidence>
<dbReference type="GO" id="GO:0061630">
    <property type="term" value="F:ubiquitin protein ligase activity"/>
    <property type="evidence" value="ECO:0007669"/>
    <property type="project" value="TreeGrafter"/>
</dbReference>
<evidence type="ECO:0000256" key="1">
    <source>
        <dbReference type="ARBA" id="ARBA00022723"/>
    </source>
</evidence>
<dbReference type="InterPro" id="IPR027370">
    <property type="entry name" value="Znf-RING_euk"/>
</dbReference>
<feature type="domain" description="RING-type" evidence="6">
    <location>
        <begin position="58"/>
        <end position="97"/>
    </location>
</feature>
<name>A0A3M7R293_BRAPC</name>